<dbReference type="EMBL" id="BAABGZ010000013">
    <property type="protein sequence ID" value="GAA4352922.1"/>
    <property type="molecule type" value="Genomic_DNA"/>
</dbReference>
<keyword evidence="2" id="KW-1185">Reference proteome</keyword>
<protein>
    <submittedName>
        <fullName evidence="1">DUF4269 domain-containing protein</fullName>
    </submittedName>
</protein>
<dbReference type="Pfam" id="PF14091">
    <property type="entry name" value="DUF4269"/>
    <property type="match status" value="1"/>
</dbReference>
<dbReference type="Proteomes" id="UP001501153">
    <property type="component" value="Unassembled WGS sequence"/>
</dbReference>
<proteinExistence type="predicted"/>
<dbReference type="InterPro" id="IPR025365">
    <property type="entry name" value="DUF4269"/>
</dbReference>
<gene>
    <name evidence="1" type="ORF">GCM10023185_13050</name>
</gene>
<comment type="caution">
    <text evidence="1">The sequence shown here is derived from an EMBL/GenBank/DDBJ whole genome shotgun (WGS) entry which is preliminary data.</text>
</comment>
<evidence type="ECO:0000313" key="2">
    <source>
        <dbReference type="Proteomes" id="UP001501153"/>
    </source>
</evidence>
<reference evidence="2" key="1">
    <citation type="journal article" date="2019" name="Int. J. Syst. Evol. Microbiol.">
        <title>The Global Catalogue of Microorganisms (GCM) 10K type strain sequencing project: providing services to taxonomists for standard genome sequencing and annotation.</title>
        <authorList>
            <consortium name="The Broad Institute Genomics Platform"/>
            <consortium name="The Broad Institute Genome Sequencing Center for Infectious Disease"/>
            <person name="Wu L."/>
            <person name="Ma J."/>
        </authorList>
    </citation>
    <scope>NUCLEOTIDE SEQUENCE [LARGE SCALE GENOMIC DNA]</scope>
    <source>
        <strain evidence="2">JCM 17923</strain>
    </source>
</reference>
<name>A0ABP8I7K9_9BACT</name>
<accession>A0ABP8I7K9</accession>
<sequence>MEPTDLHPMPDWLDLTYLQRGSPRQQHTYAVLQRLSLWPTLQAYGPVLTGTIPLGIDLPGSDADVICEVGPPVQTEFARLVQERYGQQPGFQLRQKNIGGHDTIVAGFVADGLAVELFGQPLPALQQNAYRHMLVEHAILAAGGAPWREAVVSLKRQGLKTEPAFAALLQLPGDPYQALLALESLSASALAARLAGRELPAG</sequence>
<organism evidence="1 2">
    <name type="scientific">Hymenobacter saemangeumensis</name>
    <dbReference type="NCBI Taxonomy" id="1084522"/>
    <lineage>
        <taxon>Bacteria</taxon>
        <taxon>Pseudomonadati</taxon>
        <taxon>Bacteroidota</taxon>
        <taxon>Cytophagia</taxon>
        <taxon>Cytophagales</taxon>
        <taxon>Hymenobacteraceae</taxon>
        <taxon>Hymenobacter</taxon>
    </lineage>
</organism>
<evidence type="ECO:0000313" key="1">
    <source>
        <dbReference type="EMBL" id="GAA4352922.1"/>
    </source>
</evidence>